<dbReference type="Proteomes" id="UP000280307">
    <property type="component" value="Unassembled WGS sequence"/>
</dbReference>
<organism evidence="2 3">
    <name type="scientific">Candidatus Viridilinea halotolerans</name>
    <dbReference type="NCBI Taxonomy" id="2491704"/>
    <lineage>
        <taxon>Bacteria</taxon>
        <taxon>Bacillati</taxon>
        <taxon>Chloroflexota</taxon>
        <taxon>Chloroflexia</taxon>
        <taxon>Chloroflexales</taxon>
        <taxon>Chloroflexineae</taxon>
        <taxon>Oscillochloridaceae</taxon>
        <taxon>Candidatus Viridilinea</taxon>
    </lineage>
</organism>
<comment type="caution">
    <text evidence="2">The sequence shown here is derived from an EMBL/GenBank/DDBJ whole genome shotgun (WGS) entry which is preliminary data.</text>
</comment>
<evidence type="ECO:0000313" key="2">
    <source>
        <dbReference type="EMBL" id="RRR67068.1"/>
    </source>
</evidence>
<protein>
    <submittedName>
        <fullName evidence="2">Uncharacterized protein</fullName>
    </submittedName>
</protein>
<gene>
    <name evidence="2" type="ORF">EI684_19525</name>
</gene>
<accession>A0A426TSK9</accession>
<sequence>MTNPFVELDEQRLTAELEAVLLPRLAGLLRGRAPGHCMRVADLDLNLMLALTDALRRDVPGALVHVLTDRTDLARSDDRYVTSTKLVELRNPDEASNLRHALLVFLPSNLRTSAEDSFGVATFEEIPVTGAYDELLQRLQNRIPTPLQATVRILFDQLGTWFAGHIEARVRFLLTAIVNSVDHETLGAALFELGLVPDLRLFSDQARALGRIQQNLKTVTALTTSDLSVRGRVLDLNLVDRTLQRRLMQMLLDMGTADPRRWTRQIILDRKNWELTFDKWRFADEGNPDRISICAVKTDLPVVREETDTQLQGLVGQQVLTPQTRRKLTLTFQVDPHPSQVAGLDYFTVQLMTREAGTGNSSTPLGLSKRVKAWKAKRTTCTVTLDKLNRVAFPEEGGWCFLRVLPWTTQGDPVPTEPGRSQTDDDGFVTTPSNESEPFFVIPSNTDFEEEERPQRAIPRADSVQHARLRVQFKVAREGRDPSAIRPDALVWDEQQKSRSRVRDMLRVTFRGEGSFNIPVVHSLQQLEAQYLTRPTELLQLELCIENGRLSTRERAPVTLPDLASSRHFLAARSEYFAAVRSGEDELVSQAADYDSLQERCMRYAEAYRDLLRDLYARLEAGVGKERTQALQEILHALLIDTLGIRIAHARNRHQVRQAALLSPLHPIRSLWFATWTAVGQRWLGAACNGPSEYISLVEEAILRRLAPLNIPPTLIRTVDTVYIPVDNLSPFWALYAEATEEDVRGLFSEVCSALQVAEPALSGAAVTGEALATRFERYLK</sequence>
<dbReference type="EMBL" id="RSAS01000811">
    <property type="protein sequence ID" value="RRR67068.1"/>
    <property type="molecule type" value="Genomic_DNA"/>
</dbReference>
<reference evidence="2 3" key="1">
    <citation type="submission" date="2018-12" db="EMBL/GenBank/DDBJ databases">
        <title>Genome Sequence of Candidatus Viridilinea halotolerans isolated from saline sulfide-rich spring.</title>
        <authorList>
            <person name="Grouzdev D.S."/>
            <person name="Burganskaya E.I."/>
            <person name="Krutkina M.S."/>
            <person name="Sukhacheva M.V."/>
            <person name="Gorlenko V.M."/>
        </authorList>
    </citation>
    <scope>NUCLEOTIDE SEQUENCE [LARGE SCALE GENOMIC DNA]</scope>
    <source>
        <strain evidence="2">Chok-6</strain>
    </source>
</reference>
<name>A0A426TSK9_9CHLR</name>
<proteinExistence type="predicted"/>
<dbReference type="NCBIfam" id="NF047742">
    <property type="entry name" value="antiphage_MADS8"/>
    <property type="match status" value="1"/>
</dbReference>
<evidence type="ECO:0000313" key="3">
    <source>
        <dbReference type="Proteomes" id="UP000280307"/>
    </source>
</evidence>
<evidence type="ECO:0000256" key="1">
    <source>
        <dbReference type="SAM" id="MobiDB-lite"/>
    </source>
</evidence>
<feature type="region of interest" description="Disordered" evidence="1">
    <location>
        <begin position="411"/>
        <end position="436"/>
    </location>
</feature>
<dbReference type="AlphaFoldDB" id="A0A426TSK9"/>